<dbReference type="GO" id="GO:0005524">
    <property type="term" value="F:ATP binding"/>
    <property type="evidence" value="ECO:0007669"/>
    <property type="project" value="UniProtKB-KW"/>
</dbReference>
<protein>
    <recommendedName>
        <fullName evidence="2">histidine kinase</fullName>
        <ecNumber evidence="2">2.7.13.3</ecNumber>
    </recommendedName>
</protein>
<organism evidence="11 12">
    <name type="scientific">Mobilisporobacter senegalensis</name>
    <dbReference type="NCBI Taxonomy" id="1329262"/>
    <lineage>
        <taxon>Bacteria</taxon>
        <taxon>Bacillati</taxon>
        <taxon>Bacillota</taxon>
        <taxon>Clostridia</taxon>
        <taxon>Lachnospirales</taxon>
        <taxon>Lachnospiraceae</taxon>
        <taxon>Mobilisporobacter</taxon>
    </lineage>
</organism>
<dbReference type="Pfam" id="PF07730">
    <property type="entry name" value="HisKA_3"/>
    <property type="match status" value="1"/>
</dbReference>
<evidence type="ECO:0000256" key="2">
    <source>
        <dbReference type="ARBA" id="ARBA00012438"/>
    </source>
</evidence>
<keyword evidence="9" id="KW-1133">Transmembrane helix</keyword>
<name>A0A3N1XV32_9FIRM</name>
<evidence type="ECO:0000256" key="9">
    <source>
        <dbReference type="SAM" id="Phobius"/>
    </source>
</evidence>
<keyword evidence="9" id="KW-0472">Membrane</keyword>
<evidence type="ECO:0000256" key="7">
    <source>
        <dbReference type="ARBA" id="ARBA00022840"/>
    </source>
</evidence>
<dbReference type="GO" id="GO:0000155">
    <property type="term" value="F:phosphorelay sensor kinase activity"/>
    <property type="evidence" value="ECO:0007669"/>
    <property type="project" value="InterPro"/>
</dbReference>
<gene>
    <name evidence="11" type="ORF">EDD66_102131</name>
</gene>
<dbReference type="RefSeq" id="WP_123608184.1">
    <property type="nucleotide sequence ID" value="NZ_RJVG01000002.1"/>
</dbReference>
<keyword evidence="3" id="KW-0597">Phosphoprotein</keyword>
<dbReference type="OrthoDB" id="9781904at2"/>
<evidence type="ECO:0000256" key="6">
    <source>
        <dbReference type="ARBA" id="ARBA00022777"/>
    </source>
</evidence>
<feature type="transmembrane region" description="Helical" evidence="9">
    <location>
        <begin position="27"/>
        <end position="44"/>
    </location>
</feature>
<evidence type="ECO:0000256" key="8">
    <source>
        <dbReference type="ARBA" id="ARBA00023012"/>
    </source>
</evidence>
<keyword evidence="5" id="KW-0547">Nucleotide-binding</keyword>
<keyword evidence="4" id="KW-0808">Transferase</keyword>
<evidence type="ECO:0000256" key="4">
    <source>
        <dbReference type="ARBA" id="ARBA00022679"/>
    </source>
</evidence>
<keyword evidence="7" id="KW-0067">ATP-binding</keyword>
<dbReference type="Gene3D" id="1.20.5.1930">
    <property type="match status" value="1"/>
</dbReference>
<feature type="transmembrane region" description="Helical" evidence="9">
    <location>
        <begin position="51"/>
        <end position="71"/>
    </location>
</feature>
<dbReference type="PANTHER" id="PTHR24421:SF10">
    <property type="entry name" value="NITRATE_NITRITE SENSOR PROTEIN NARQ"/>
    <property type="match status" value="1"/>
</dbReference>
<evidence type="ECO:0000256" key="3">
    <source>
        <dbReference type="ARBA" id="ARBA00022553"/>
    </source>
</evidence>
<dbReference type="Gene3D" id="3.30.565.10">
    <property type="entry name" value="Histidine kinase-like ATPase, C-terminal domain"/>
    <property type="match status" value="1"/>
</dbReference>
<dbReference type="InterPro" id="IPR036890">
    <property type="entry name" value="HATPase_C_sf"/>
</dbReference>
<evidence type="ECO:0000259" key="10">
    <source>
        <dbReference type="Pfam" id="PF07730"/>
    </source>
</evidence>
<dbReference type="InterPro" id="IPR050482">
    <property type="entry name" value="Sensor_HK_TwoCompSys"/>
</dbReference>
<evidence type="ECO:0000256" key="5">
    <source>
        <dbReference type="ARBA" id="ARBA00022741"/>
    </source>
</evidence>
<evidence type="ECO:0000313" key="12">
    <source>
        <dbReference type="Proteomes" id="UP000273083"/>
    </source>
</evidence>
<dbReference type="GO" id="GO:0016020">
    <property type="term" value="C:membrane"/>
    <property type="evidence" value="ECO:0007669"/>
    <property type="project" value="InterPro"/>
</dbReference>
<dbReference type="InterPro" id="IPR011712">
    <property type="entry name" value="Sig_transdc_His_kin_sub3_dim/P"/>
</dbReference>
<dbReference type="EC" id="2.7.13.3" evidence="2"/>
<feature type="transmembrane region" description="Helical" evidence="9">
    <location>
        <begin position="103"/>
        <end position="121"/>
    </location>
</feature>
<accession>A0A3N1XV32</accession>
<evidence type="ECO:0000256" key="1">
    <source>
        <dbReference type="ARBA" id="ARBA00000085"/>
    </source>
</evidence>
<dbReference type="AlphaFoldDB" id="A0A3N1XV32"/>
<feature type="domain" description="Signal transduction histidine kinase subgroup 3 dimerisation and phosphoacceptor" evidence="10">
    <location>
        <begin position="169"/>
        <end position="231"/>
    </location>
</feature>
<dbReference type="Proteomes" id="UP000273083">
    <property type="component" value="Unassembled WGS sequence"/>
</dbReference>
<dbReference type="EMBL" id="RJVG01000002">
    <property type="protein sequence ID" value="ROR30480.1"/>
    <property type="molecule type" value="Genomic_DNA"/>
</dbReference>
<dbReference type="GO" id="GO:0046983">
    <property type="term" value="F:protein dimerization activity"/>
    <property type="evidence" value="ECO:0007669"/>
    <property type="project" value="InterPro"/>
</dbReference>
<proteinExistence type="predicted"/>
<sequence length="363" mass="41694">MFEIFDKIIIFISCFLFYLFTLKDTYAIVPLIIVITFSCISTYIENTKVDLGITLLFAILCCFYPNFLYYLPLIIYDIMIEDNFKYGTIFLIPFYIHMDKLDVPVLSFLGLFILLSALAKYKTTEITKLSREYYLLRDTSKEFEILLQEKNKSLIENQDYEINVATLNERNRIAKEIHDNIGHILSRSLIQIGALLTITKEALTKEGLTSLKDSISEGMDSIRNSIHNIHDESVDLYTNINTLVKNFSFCPVILDYNINTPPPLKLKYCFIAIVKEALANIMKHSNATKVTIVLMEHPIMYQLIISDNGSIDSYTSELIQNLSNMPSEGMGIQNIIERVRGFEGIINITTENGFQIFITIPKK</sequence>
<keyword evidence="9" id="KW-0812">Transmembrane</keyword>
<reference evidence="11 12" key="1">
    <citation type="submission" date="2018-11" db="EMBL/GenBank/DDBJ databases">
        <title>Genomic Encyclopedia of Type Strains, Phase IV (KMG-IV): sequencing the most valuable type-strain genomes for metagenomic binning, comparative biology and taxonomic classification.</title>
        <authorList>
            <person name="Goeker M."/>
        </authorList>
    </citation>
    <scope>NUCLEOTIDE SEQUENCE [LARGE SCALE GENOMIC DNA]</scope>
    <source>
        <strain evidence="11 12">DSM 26537</strain>
    </source>
</reference>
<keyword evidence="8" id="KW-0902">Two-component regulatory system</keyword>
<comment type="caution">
    <text evidence="11">The sequence shown here is derived from an EMBL/GenBank/DDBJ whole genome shotgun (WGS) entry which is preliminary data.</text>
</comment>
<dbReference type="PANTHER" id="PTHR24421">
    <property type="entry name" value="NITRATE/NITRITE SENSOR PROTEIN NARX-RELATED"/>
    <property type="match status" value="1"/>
</dbReference>
<feature type="transmembrane region" description="Helical" evidence="9">
    <location>
        <begin position="5"/>
        <end position="21"/>
    </location>
</feature>
<comment type="catalytic activity">
    <reaction evidence="1">
        <text>ATP + protein L-histidine = ADP + protein N-phospho-L-histidine.</text>
        <dbReference type="EC" id="2.7.13.3"/>
    </reaction>
</comment>
<keyword evidence="12" id="KW-1185">Reference proteome</keyword>
<dbReference type="SUPFAM" id="SSF55874">
    <property type="entry name" value="ATPase domain of HSP90 chaperone/DNA topoisomerase II/histidine kinase"/>
    <property type="match status" value="1"/>
</dbReference>
<keyword evidence="6 11" id="KW-0418">Kinase</keyword>
<evidence type="ECO:0000313" key="11">
    <source>
        <dbReference type="EMBL" id="ROR30480.1"/>
    </source>
</evidence>